<evidence type="ECO:0000313" key="2">
    <source>
        <dbReference type="Proteomes" id="UP000017048"/>
    </source>
</evidence>
<dbReference type="AlphaFoldDB" id="U5EFG2"/>
<name>U5EFG2_NOCAS</name>
<dbReference type="GeneID" id="91517591"/>
<dbReference type="EMBL" id="BAFO02000032">
    <property type="protein sequence ID" value="GAD86060.1"/>
    <property type="molecule type" value="Genomic_DNA"/>
</dbReference>
<reference evidence="1 2" key="1">
    <citation type="journal article" date="2014" name="BMC Genomics">
        <title>Genome based analysis of type-I polyketide synthase and nonribosomal peptide synthetase gene clusters in seven strains of five representative Nocardia species.</title>
        <authorList>
            <person name="Komaki H."/>
            <person name="Ichikawa N."/>
            <person name="Hosoyama A."/>
            <person name="Takahashi-Nakaguchi A."/>
            <person name="Matsuzawa T."/>
            <person name="Suzuki K."/>
            <person name="Fujita N."/>
            <person name="Gonoi T."/>
        </authorList>
    </citation>
    <scope>NUCLEOTIDE SEQUENCE [LARGE SCALE GENOMIC DNA]</scope>
    <source>
        <strain evidence="1 2">NBRC 15531</strain>
    </source>
</reference>
<protein>
    <submittedName>
        <fullName evidence="1">Recombinase</fullName>
    </submittedName>
</protein>
<dbReference type="eggNOG" id="COG0582">
    <property type="taxonomic scope" value="Bacteria"/>
</dbReference>
<dbReference type="Proteomes" id="UP000017048">
    <property type="component" value="Unassembled WGS sequence"/>
</dbReference>
<dbReference type="STRING" id="1824.SAMN05444423_102560"/>
<dbReference type="RefSeq" id="WP_022566868.1">
    <property type="nucleotide sequence ID" value="NZ_BAFO02000032.1"/>
</dbReference>
<sequence length="56" mass="6086">MVRRCPDAGLALLSYDQARDLHAATALERPGTGWDLHELRHSSLTTSGNPGPVSWT</sequence>
<evidence type="ECO:0000313" key="1">
    <source>
        <dbReference type="EMBL" id="GAD86060.1"/>
    </source>
</evidence>
<keyword evidence="2" id="KW-1185">Reference proteome</keyword>
<organism evidence="1 2">
    <name type="scientific">Nocardia asteroides NBRC 15531</name>
    <dbReference type="NCBI Taxonomy" id="1110697"/>
    <lineage>
        <taxon>Bacteria</taxon>
        <taxon>Bacillati</taxon>
        <taxon>Actinomycetota</taxon>
        <taxon>Actinomycetes</taxon>
        <taxon>Mycobacteriales</taxon>
        <taxon>Nocardiaceae</taxon>
        <taxon>Nocardia</taxon>
    </lineage>
</organism>
<comment type="caution">
    <text evidence="1">The sequence shown here is derived from an EMBL/GenBank/DDBJ whole genome shotgun (WGS) entry which is preliminary data.</text>
</comment>
<gene>
    <name evidence="1" type="ORF">NCAST_32_05470</name>
</gene>
<accession>U5EFG2</accession>
<proteinExistence type="predicted"/>